<reference evidence="3" key="1">
    <citation type="submission" date="2015-12" db="EMBL/GenBank/DDBJ databases">
        <authorList>
            <person name="Tarr C.L."/>
            <person name="Gladney L.M."/>
        </authorList>
    </citation>
    <scope>NUCLEOTIDE SEQUENCE [LARGE SCALE GENOMIC DNA]</scope>
    <source>
        <strain evidence="3">2756-81</strain>
    </source>
</reference>
<dbReference type="Proteomes" id="UP000075349">
    <property type="component" value="Unassembled WGS sequence"/>
</dbReference>
<dbReference type="SMART" id="SM00897">
    <property type="entry name" value="FIST"/>
    <property type="match status" value="1"/>
</dbReference>
<evidence type="ECO:0000313" key="2">
    <source>
        <dbReference type="EMBL" id="KYN25599.1"/>
    </source>
</evidence>
<dbReference type="InterPro" id="IPR043128">
    <property type="entry name" value="Rev_trsase/Diguanyl_cyclase"/>
</dbReference>
<organism evidence="2 3">
    <name type="scientific">Vibrio cidicii</name>
    <dbReference type="NCBI Taxonomy" id="1763883"/>
    <lineage>
        <taxon>Bacteria</taxon>
        <taxon>Pseudomonadati</taxon>
        <taxon>Pseudomonadota</taxon>
        <taxon>Gammaproteobacteria</taxon>
        <taxon>Vibrionales</taxon>
        <taxon>Vibrionaceae</taxon>
        <taxon>Vibrio</taxon>
    </lineage>
</organism>
<sequence length="830" mass="93806">MQTFSLWADDLEQLQEQIQGYDWQVDSPYLIQLFSAQSASVTEAYARALRMKLPRAEIIGHSTRHMIHAGEILHHGCLIVISQFTHTQLTSAVQPYSGSPDLDSYDFRHALNLSPASCAVVSFAVQVQRVDYPIYSAFRCEEACPPVAGGLAQATEDGCWVLHQEKVYHNAAVAVALHGDALKVWTHAYSEWNPVGMYHKVTAAQGRRLIALGNKSAYDVYKHYLADNRDISLNQLINFPLYREVNNKKEVCSVCDIHADGSMTFDRDWQVGDEVRFCYNHPSLTLEQLKHGVMELAMHQPESVFIYNCASRLDFIDGAEEVSAFNELATTNGSYCMGEIYSEGASLEILHHSLTYLALRESDEVTRFHLPSNEISSSISPLFCLIRSAIADLDNMNAHMEYQLERQAMRLQESYRRDSRTGLPNRTALKESLSDIQADEHLLTLKLLNFNHINEKYGYQVGDELLQMLSAHFTTRLRKRLGKGANLRIYSIGVGEWAFVFRAGLCGETIKQLFTRFADLIEQTNFEPSGLEHVDYLSISLCGGLASRRDFPNASGDELLLKAIEARRAGVRNNTHICDAKEAQVSEEARREQLGWLGCVSRAILQQNIVTYAQPIFHADGKTPSAKECLVRIVENDGRIVLPGQFLPIITGTHLYTRLSRHMIQSTLDYMQDKQEAFSINLSPQDLLSDKTLLLLEASINQLNDPSRIGLEVLESEQIKDYGRMIEVCSHFRRLGARIIVDDFGSGYSNIDEIIKLEPEIIKLDGSLIRNIDQDEKQRKIANQLVRLCQVLNAKTVAEFVHNQQVCQIVQDMGVDYLQGYFLGEPQRLF</sequence>
<dbReference type="InterPro" id="IPR013702">
    <property type="entry name" value="FIST_domain_N"/>
</dbReference>
<dbReference type="InterPro" id="IPR029787">
    <property type="entry name" value="Nucleotide_cyclase"/>
</dbReference>
<dbReference type="InterPro" id="IPR000160">
    <property type="entry name" value="GGDEF_dom"/>
</dbReference>
<dbReference type="InterPro" id="IPR001633">
    <property type="entry name" value="EAL_dom"/>
</dbReference>
<evidence type="ECO:0000313" key="3">
    <source>
        <dbReference type="Proteomes" id="UP000075349"/>
    </source>
</evidence>
<dbReference type="SUPFAM" id="SSF141868">
    <property type="entry name" value="EAL domain-like"/>
    <property type="match status" value="1"/>
</dbReference>
<dbReference type="SMART" id="SM00267">
    <property type="entry name" value="GGDEF"/>
    <property type="match status" value="1"/>
</dbReference>
<dbReference type="EMBL" id="LOMK01000001">
    <property type="protein sequence ID" value="KYN25599.1"/>
    <property type="molecule type" value="Genomic_DNA"/>
</dbReference>
<proteinExistence type="predicted"/>
<feature type="domain" description="EAL" evidence="1">
    <location>
        <begin position="593"/>
        <end position="830"/>
    </location>
</feature>
<dbReference type="InterPro" id="IPR050706">
    <property type="entry name" value="Cyclic-di-GMP_PDE-like"/>
</dbReference>
<accession>A0A151JIH7</accession>
<dbReference type="AlphaFoldDB" id="A0A151JIH7"/>
<name>A0A151JIH7_9VIBR</name>
<dbReference type="SMART" id="SM00052">
    <property type="entry name" value="EAL"/>
    <property type="match status" value="1"/>
</dbReference>
<comment type="caution">
    <text evidence="2">The sequence shown here is derived from an EMBL/GenBank/DDBJ whole genome shotgun (WGS) entry which is preliminary data.</text>
</comment>
<dbReference type="PROSITE" id="PS50883">
    <property type="entry name" value="EAL"/>
    <property type="match status" value="1"/>
</dbReference>
<dbReference type="PANTHER" id="PTHR33121">
    <property type="entry name" value="CYCLIC DI-GMP PHOSPHODIESTERASE PDEF"/>
    <property type="match status" value="1"/>
</dbReference>
<dbReference type="Gene3D" id="3.30.70.270">
    <property type="match status" value="1"/>
</dbReference>
<evidence type="ECO:0000259" key="1">
    <source>
        <dbReference type="PROSITE" id="PS50883"/>
    </source>
</evidence>
<dbReference type="CDD" id="cd01948">
    <property type="entry name" value="EAL"/>
    <property type="match status" value="1"/>
</dbReference>
<dbReference type="PANTHER" id="PTHR33121:SF79">
    <property type="entry name" value="CYCLIC DI-GMP PHOSPHODIESTERASE PDED-RELATED"/>
    <property type="match status" value="1"/>
</dbReference>
<dbReference type="Pfam" id="PF08495">
    <property type="entry name" value="FIST"/>
    <property type="match status" value="1"/>
</dbReference>
<dbReference type="SMART" id="SM01204">
    <property type="entry name" value="FIST_C"/>
    <property type="match status" value="1"/>
</dbReference>
<gene>
    <name evidence="2" type="ORF">AUQ44_09070</name>
</gene>
<dbReference type="Pfam" id="PF00990">
    <property type="entry name" value="GGDEF"/>
    <property type="match status" value="1"/>
</dbReference>
<dbReference type="InterPro" id="IPR035919">
    <property type="entry name" value="EAL_sf"/>
</dbReference>
<dbReference type="Pfam" id="PF10442">
    <property type="entry name" value="FIST_C"/>
    <property type="match status" value="1"/>
</dbReference>
<dbReference type="Pfam" id="PF00563">
    <property type="entry name" value="EAL"/>
    <property type="match status" value="1"/>
</dbReference>
<dbReference type="Gene3D" id="3.20.20.450">
    <property type="entry name" value="EAL domain"/>
    <property type="match status" value="1"/>
</dbReference>
<protein>
    <submittedName>
        <fullName evidence="2">Diguanylate cyclase</fullName>
    </submittedName>
</protein>
<dbReference type="SUPFAM" id="SSF55073">
    <property type="entry name" value="Nucleotide cyclase"/>
    <property type="match status" value="1"/>
</dbReference>
<dbReference type="GO" id="GO:0071111">
    <property type="term" value="F:cyclic-guanylate-specific phosphodiesterase activity"/>
    <property type="evidence" value="ECO:0007669"/>
    <property type="project" value="InterPro"/>
</dbReference>
<dbReference type="InterPro" id="IPR019494">
    <property type="entry name" value="FIST_C"/>
</dbReference>